<proteinExistence type="inferred from homology"/>
<evidence type="ECO:0000259" key="7">
    <source>
        <dbReference type="Pfam" id="PF01509"/>
    </source>
</evidence>
<protein>
    <recommendedName>
        <fullName evidence="3">tRNA pseudouridine(55) synthase</fullName>
        <ecNumber evidence="3">5.4.99.25</ecNumber>
    </recommendedName>
</protein>
<evidence type="ECO:0000256" key="4">
    <source>
        <dbReference type="ARBA" id="ARBA00022694"/>
    </source>
</evidence>
<keyword evidence="5" id="KW-0413">Isomerase</keyword>
<evidence type="ECO:0000256" key="2">
    <source>
        <dbReference type="ARBA" id="ARBA00008999"/>
    </source>
</evidence>
<dbReference type="PANTHER" id="PTHR13767">
    <property type="entry name" value="TRNA-PSEUDOURIDINE SYNTHASE"/>
    <property type="match status" value="1"/>
</dbReference>
<evidence type="ECO:0000256" key="3">
    <source>
        <dbReference type="ARBA" id="ARBA00012787"/>
    </source>
</evidence>
<dbReference type="PANTHER" id="PTHR13767:SF2">
    <property type="entry name" value="PSEUDOURIDYLATE SYNTHASE TRUB1"/>
    <property type="match status" value="1"/>
</dbReference>
<feature type="domain" description="Pseudouridine synthase II N-terminal" evidence="7">
    <location>
        <begin position="94"/>
        <end position="224"/>
    </location>
</feature>
<dbReference type="GeneID" id="92035527"/>
<feature type="compositionally biased region" description="Basic and acidic residues" evidence="6">
    <location>
        <begin position="308"/>
        <end position="317"/>
    </location>
</feature>
<dbReference type="EMBL" id="JBBPEH010000013">
    <property type="protein sequence ID" value="KAK7530642.1"/>
    <property type="molecule type" value="Genomic_DNA"/>
</dbReference>
<dbReference type="Proteomes" id="UP001360953">
    <property type="component" value="Unassembled WGS sequence"/>
</dbReference>
<evidence type="ECO:0000256" key="6">
    <source>
        <dbReference type="SAM" id="MobiDB-lite"/>
    </source>
</evidence>
<dbReference type="SUPFAM" id="SSF55120">
    <property type="entry name" value="Pseudouridine synthase"/>
    <property type="match status" value="1"/>
</dbReference>
<feature type="compositionally biased region" description="Low complexity" evidence="6">
    <location>
        <begin position="318"/>
        <end position="334"/>
    </location>
</feature>
<dbReference type="Gene3D" id="3.30.2350.10">
    <property type="entry name" value="Pseudouridine synthase"/>
    <property type="match status" value="1"/>
</dbReference>
<evidence type="ECO:0000313" key="8">
    <source>
        <dbReference type="EMBL" id="KAK7530642.1"/>
    </source>
</evidence>
<keyword evidence="4" id="KW-0819">tRNA processing</keyword>
<dbReference type="InterPro" id="IPR002501">
    <property type="entry name" value="PsdUridine_synth_N"/>
</dbReference>
<name>A0ABR1LAF4_9PEZI</name>
<feature type="region of interest" description="Disordered" evidence="6">
    <location>
        <begin position="70"/>
        <end position="100"/>
    </location>
</feature>
<reference evidence="8 9" key="1">
    <citation type="submission" date="2024-04" db="EMBL/GenBank/DDBJ databases">
        <title>Phyllosticta paracitricarpa is synonymous to the EU quarantine fungus P. citricarpa based on phylogenomic analyses.</title>
        <authorList>
            <consortium name="Lawrence Berkeley National Laboratory"/>
            <person name="Van ingen-buijs V.A."/>
            <person name="Van westerhoven A.C."/>
            <person name="Haridas S."/>
            <person name="Skiadas P."/>
            <person name="Martin F."/>
            <person name="Groenewald J.Z."/>
            <person name="Crous P.W."/>
            <person name="Seidl M.F."/>
        </authorList>
    </citation>
    <scope>NUCLEOTIDE SEQUENCE [LARGE SCALE GENOMIC DNA]</scope>
    <source>
        <strain evidence="8 9">CPC 17464</strain>
    </source>
</reference>
<evidence type="ECO:0000256" key="5">
    <source>
        <dbReference type="ARBA" id="ARBA00023235"/>
    </source>
</evidence>
<dbReference type="InterPro" id="IPR020103">
    <property type="entry name" value="PsdUridine_synth_cat_dom_sf"/>
</dbReference>
<dbReference type="HAMAP" id="MF_01080">
    <property type="entry name" value="TruB_bact"/>
    <property type="match status" value="1"/>
</dbReference>
<sequence length="509" mass="56785">MTSHYLERVIASRLIMARVNAPHVLQGVFAINKPTIEKPKDPMDHMSSQKVLDEVSAQFNSSSTFQPLLKEQQKSVKEWRRENNRRPKGPNRTKNVKIGHGGTLDPLATGILVVGIGNGTKSLSQFLGGCSKTYEATVLFGATSDSFDVCGKILKRGPYGHITKELIEKTLDVYRGKFTQKPPIFSAIKVNGKKMYEYAREGKEIPDLDERPVEVSELELLEFMPGGTHGQKYVLENASAEPEAPEEMKANADKLVEASLSKITREYRAARKQQNAQEEPADKSTDDAAASQDLKRKRDGEQDQDSELPTKKTHADDSASATAAPDTTSASSSPLTDGTQAPAARIRITASSGFYVRSFIHELAVAMDSIAVMTALKRTKQAHFELGKNVLEWDELKAGEQVWGPKVRQYLWEWMDAEESNGDVTVREQGASRPWNGEQSERKRAAQEERKPERERGNRGWEKAASPPRNQSRERRSKTPEKRGEAPATTTQQRSSKTELDDDDDWGDM</sequence>
<organism evidence="8 9">
    <name type="scientific">Phyllosticta citribraziliensis</name>
    <dbReference type="NCBI Taxonomy" id="989973"/>
    <lineage>
        <taxon>Eukaryota</taxon>
        <taxon>Fungi</taxon>
        <taxon>Dikarya</taxon>
        <taxon>Ascomycota</taxon>
        <taxon>Pezizomycotina</taxon>
        <taxon>Dothideomycetes</taxon>
        <taxon>Dothideomycetes incertae sedis</taxon>
        <taxon>Botryosphaeriales</taxon>
        <taxon>Phyllostictaceae</taxon>
        <taxon>Phyllosticta</taxon>
    </lineage>
</organism>
<keyword evidence="9" id="KW-1185">Reference proteome</keyword>
<comment type="similarity">
    <text evidence="2">Belongs to the pseudouridine synthase TruB family.</text>
</comment>
<feature type="compositionally biased region" description="Acidic residues" evidence="6">
    <location>
        <begin position="500"/>
        <end position="509"/>
    </location>
</feature>
<dbReference type="EC" id="5.4.99.25" evidence="3"/>
<feature type="region of interest" description="Disordered" evidence="6">
    <location>
        <begin position="422"/>
        <end position="509"/>
    </location>
</feature>
<dbReference type="Pfam" id="PF01509">
    <property type="entry name" value="TruB_N"/>
    <property type="match status" value="1"/>
</dbReference>
<evidence type="ECO:0000256" key="1">
    <source>
        <dbReference type="ARBA" id="ARBA00001166"/>
    </source>
</evidence>
<comment type="catalytic activity">
    <reaction evidence="1">
        <text>a uridine in mRNA = a pseudouridine in mRNA</text>
        <dbReference type="Rhea" id="RHEA:56644"/>
        <dbReference type="Rhea" id="RHEA-COMP:14658"/>
        <dbReference type="Rhea" id="RHEA-COMP:14659"/>
        <dbReference type="ChEBI" id="CHEBI:65314"/>
        <dbReference type="ChEBI" id="CHEBI:65315"/>
    </reaction>
</comment>
<feature type="compositionally biased region" description="Basic residues" evidence="6">
    <location>
        <begin position="86"/>
        <end position="97"/>
    </location>
</feature>
<feature type="compositionally biased region" description="Basic and acidic residues" evidence="6">
    <location>
        <begin position="71"/>
        <end position="85"/>
    </location>
</feature>
<dbReference type="InterPro" id="IPR014780">
    <property type="entry name" value="tRNA_psdUridine_synth_TruB"/>
</dbReference>
<feature type="compositionally biased region" description="Basic and acidic residues" evidence="6">
    <location>
        <begin position="439"/>
        <end position="462"/>
    </location>
</feature>
<feature type="region of interest" description="Disordered" evidence="6">
    <location>
        <begin position="268"/>
        <end position="341"/>
    </location>
</feature>
<comment type="caution">
    <text evidence="8">The sequence shown here is derived from an EMBL/GenBank/DDBJ whole genome shotgun (WGS) entry which is preliminary data.</text>
</comment>
<accession>A0ABR1LAF4</accession>
<dbReference type="RefSeq" id="XP_066650715.1">
    <property type="nucleotide sequence ID" value="XM_066802621.1"/>
</dbReference>
<feature type="compositionally biased region" description="Basic and acidic residues" evidence="6">
    <location>
        <begin position="471"/>
        <end position="485"/>
    </location>
</feature>
<gene>
    <name evidence="8" type="ORF">J3D65DRAFT_662169</name>
</gene>
<evidence type="ECO:0000313" key="9">
    <source>
        <dbReference type="Proteomes" id="UP001360953"/>
    </source>
</evidence>